<reference evidence="4" key="1">
    <citation type="journal article" date="2020" name="Fungal Divers.">
        <title>Resolving the Mortierellaceae phylogeny through synthesis of multi-gene phylogenetics and phylogenomics.</title>
        <authorList>
            <person name="Vandepol N."/>
            <person name="Liber J."/>
            <person name="Desiro A."/>
            <person name="Na H."/>
            <person name="Kennedy M."/>
            <person name="Barry K."/>
            <person name="Grigoriev I.V."/>
            <person name="Miller A.N."/>
            <person name="O'Donnell K."/>
            <person name="Stajich J.E."/>
            <person name="Bonito G."/>
        </authorList>
    </citation>
    <scope>NUCLEOTIDE SEQUENCE</scope>
    <source>
        <strain evidence="4">KOD1015</strain>
    </source>
</reference>
<dbReference type="InterPro" id="IPR057207">
    <property type="entry name" value="FBXL15_LRR"/>
</dbReference>
<evidence type="ECO:0000259" key="3">
    <source>
        <dbReference type="Pfam" id="PF25372"/>
    </source>
</evidence>
<proteinExistence type="predicted"/>
<keyword evidence="1" id="KW-0833">Ubl conjugation pathway</keyword>
<dbReference type="SUPFAM" id="SSF81383">
    <property type="entry name" value="F-box domain"/>
    <property type="match status" value="1"/>
</dbReference>
<dbReference type="InterPro" id="IPR001810">
    <property type="entry name" value="F-box_dom"/>
</dbReference>
<evidence type="ECO:0000313" key="4">
    <source>
        <dbReference type="EMBL" id="KAF9578028.1"/>
    </source>
</evidence>
<accession>A0A9P6FLU6</accession>
<comment type="caution">
    <text evidence="4">The sequence shown here is derived from an EMBL/GenBank/DDBJ whole genome shotgun (WGS) entry which is preliminary data.</text>
</comment>
<keyword evidence="5" id="KW-1185">Reference proteome</keyword>
<feature type="non-terminal residue" evidence="4">
    <location>
        <position position="200"/>
    </location>
</feature>
<feature type="domain" description="F-box/LRR-repeat protein 15-like leucin rich repeat" evidence="3">
    <location>
        <begin position="100"/>
        <end position="192"/>
    </location>
</feature>
<name>A0A9P6FLU6_9FUNG</name>
<dbReference type="SMART" id="SM00367">
    <property type="entry name" value="LRR_CC"/>
    <property type="match status" value="3"/>
</dbReference>
<dbReference type="InterPro" id="IPR050648">
    <property type="entry name" value="F-box_LRR-repeat"/>
</dbReference>
<dbReference type="PANTHER" id="PTHR13382">
    <property type="entry name" value="MITOCHONDRIAL ATP SYNTHASE COUPLING FACTOR B"/>
    <property type="match status" value="1"/>
</dbReference>
<organism evidence="4 5">
    <name type="scientific">Lunasporangiospora selenospora</name>
    <dbReference type="NCBI Taxonomy" id="979761"/>
    <lineage>
        <taxon>Eukaryota</taxon>
        <taxon>Fungi</taxon>
        <taxon>Fungi incertae sedis</taxon>
        <taxon>Mucoromycota</taxon>
        <taxon>Mortierellomycotina</taxon>
        <taxon>Mortierellomycetes</taxon>
        <taxon>Mortierellales</taxon>
        <taxon>Mortierellaceae</taxon>
        <taxon>Lunasporangiospora</taxon>
    </lineage>
</organism>
<sequence>MSPLTTTSILSPRSLRKRSLPTLPSELILHIFKFLTTPHDLRVAILVCKLWCTCGMDLLWSRPALLSSSVVEQITQTLSLEPSEMTFPYRDHVRRLNFSLVARDLVDEELVRFACCTRLERLILQGCTQITPDALLRILMAGQALVSLDLSEITTVGDSVIEQVATYCTKLHTLYIASCNAVTDSSISKLAQSCPSLKRV</sequence>
<keyword evidence="4" id="KW-0436">Ligase</keyword>
<dbReference type="Gene3D" id="3.80.10.10">
    <property type="entry name" value="Ribonuclease Inhibitor"/>
    <property type="match status" value="1"/>
</dbReference>
<dbReference type="EMBL" id="JAABOA010004089">
    <property type="protein sequence ID" value="KAF9578028.1"/>
    <property type="molecule type" value="Genomic_DNA"/>
</dbReference>
<dbReference type="OrthoDB" id="550575at2759"/>
<evidence type="ECO:0000259" key="2">
    <source>
        <dbReference type="Pfam" id="PF12937"/>
    </source>
</evidence>
<dbReference type="Proteomes" id="UP000780801">
    <property type="component" value="Unassembled WGS sequence"/>
</dbReference>
<gene>
    <name evidence="4" type="primary">GRR1_1</name>
    <name evidence="4" type="ORF">BGW38_006402</name>
</gene>
<dbReference type="AlphaFoldDB" id="A0A9P6FLU6"/>
<protein>
    <submittedName>
        <fullName evidence="4">SCF ubiquitin ligase complex subunit</fullName>
    </submittedName>
</protein>
<dbReference type="Pfam" id="PF12937">
    <property type="entry name" value="F-box-like"/>
    <property type="match status" value="1"/>
</dbReference>
<dbReference type="InterPro" id="IPR036047">
    <property type="entry name" value="F-box-like_dom_sf"/>
</dbReference>
<feature type="domain" description="F-box" evidence="2">
    <location>
        <begin position="21"/>
        <end position="64"/>
    </location>
</feature>
<evidence type="ECO:0000256" key="1">
    <source>
        <dbReference type="ARBA" id="ARBA00022786"/>
    </source>
</evidence>
<dbReference type="SUPFAM" id="SSF52047">
    <property type="entry name" value="RNI-like"/>
    <property type="match status" value="1"/>
</dbReference>
<dbReference type="Pfam" id="PF25372">
    <property type="entry name" value="DUF7885"/>
    <property type="match status" value="1"/>
</dbReference>
<dbReference type="GO" id="GO:0016874">
    <property type="term" value="F:ligase activity"/>
    <property type="evidence" value="ECO:0007669"/>
    <property type="project" value="UniProtKB-KW"/>
</dbReference>
<dbReference type="GO" id="GO:0005737">
    <property type="term" value="C:cytoplasm"/>
    <property type="evidence" value="ECO:0007669"/>
    <property type="project" value="TreeGrafter"/>
</dbReference>
<dbReference type="InterPro" id="IPR006553">
    <property type="entry name" value="Leu-rich_rpt_Cys-con_subtyp"/>
</dbReference>
<evidence type="ECO:0000313" key="5">
    <source>
        <dbReference type="Proteomes" id="UP000780801"/>
    </source>
</evidence>
<dbReference type="InterPro" id="IPR032675">
    <property type="entry name" value="LRR_dom_sf"/>
</dbReference>